<evidence type="ECO:0000256" key="2">
    <source>
        <dbReference type="ARBA" id="ARBA00022701"/>
    </source>
</evidence>
<dbReference type="EMBL" id="PJQL01001808">
    <property type="protein sequence ID" value="RCH86718.1"/>
    <property type="molecule type" value="Genomic_DNA"/>
</dbReference>
<comment type="caution">
    <text evidence="5">The sequence shown here is derived from an EMBL/GenBank/DDBJ whole genome shotgun (WGS) entry which is preliminary data.</text>
</comment>
<dbReference type="InterPro" id="IPR000217">
    <property type="entry name" value="Tubulin"/>
</dbReference>
<keyword evidence="3" id="KW-0547">Nucleotide-binding</keyword>
<protein>
    <submittedName>
        <fullName evidence="5">Tubulin beta-6 chain</fullName>
    </submittedName>
</protein>
<evidence type="ECO:0000256" key="1">
    <source>
        <dbReference type="ARBA" id="ARBA00009636"/>
    </source>
</evidence>
<proteinExistence type="inferred from homology"/>
<name>A0A367J9V8_RHIAZ</name>
<keyword evidence="4" id="KW-0342">GTP-binding</keyword>
<keyword evidence="2" id="KW-0493">Microtubule</keyword>
<evidence type="ECO:0000256" key="3">
    <source>
        <dbReference type="ARBA" id="ARBA00022741"/>
    </source>
</evidence>
<dbReference type="STRING" id="86630.A0A367J9V8"/>
<organism evidence="5 6">
    <name type="scientific">Rhizopus azygosporus</name>
    <name type="common">Rhizopus microsporus var. azygosporus</name>
    <dbReference type="NCBI Taxonomy" id="86630"/>
    <lineage>
        <taxon>Eukaryota</taxon>
        <taxon>Fungi</taxon>
        <taxon>Fungi incertae sedis</taxon>
        <taxon>Mucoromycota</taxon>
        <taxon>Mucoromycotina</taxon>
        <taxon>Mucoromycetes</taxon>
        <taxon>Mucorales</taxon>
        <taxon>Mucorineae</taxon>
        <taxon>Rhizopodaceae</taxon>
        <taxon>Rhizopus</taxon>
    </lineage>
</organism>
<comment type="similarity">
    <text evidence="1">Belongs to the tubulin family.</text>
</comment>
<dbReference type="SUPFAM" id="SSF52490">
    <property type="entry name" value="Tubulin nucleotide-binding domain-like"/>
    <property type="match status" value="1"/>
</dbReference>
<keyword evidence="6" id="KW-1185">Reference proteome</keyword>
<evidence type="ECO:0000313" key="6">
    <source>
        <dbReference type="Proteomes" id="UP000252139"/>
    </source>
</evidence>
<evidence type="ECO:0000313" key="5">
    <source>
        <dbReference type="EMBL" id="RCH86718.1"/>
    </source>
</evidence>
<gene>
    <name evidence="5" type="primary">TUBB6</name>
    <name evidence="5" type="ORF">CU097_006976</name>
</gene>
<sequence length="142" mass="15749">MALNLESESPSMKAIILVDLEPATLSNVRSSAYSRLLRSSSFINAQPGADGSLEKECYTEDTELVEQILNVVRGTRSGLGSLLLPKTCEEYPDRVISIYSVLPSRKLLFLHQLAENNDATFCIDNEDLDIICFWALKLISHG</sequence>
<dbReference type="GO" id="GO:0005525">
    <property type="term" value="F:GTP binding"/>
    <property type="evidence" value="ECO:0007669"/>
    <property type="project" value="UniProtKB-KW"/>
</dbReference>
<dbReference type="OrthoDB" id="6073114at2759"/>
<dbReference type="GO" id="GO:0005874">
    <property type="term" value="C:microtubule"/>
    <property type="evidence" value="ECO:0007669"/>
    <property type="project" value="UniProtKB-KW"/>
</dbReference>
<dbReference type="AlphaFoldDB" id="A0A367J9V8"/>
<dbReference type="Gene3D" id="3.40.50.1440">
    <property type="entry name" value="Tubulin/FtsZ, GTPase domain"/>
    <property type="match status" value="2"/>
</dbReference>
<dbReference type="InterPro" id="IPR036525">
    <property type="entry name" value="Tubulin/FtsZ_GTPase_sf"/>
</dbReference>
<dbReference type="GO" id="GO:0007017">
    <property type="term" value="P:microtubule-based process"/>
    <property type="evidence" value="ECO:0007669"/>
    <property type="project" value="InterPro"/>
</dbReference>
<dbReference type="PANTHER" id="PTHR11588">
    <property type="entry name" value="TUBULIN"/>
    <property type="match status" value="1"/>
</dbReference>
<evidence type="ECO:0000256" key="4">
    <source>
        <dbReference type="ARBA" id="ARBA00023134"/>
    </source>
</evidence>
<dbReference type="Proteomes" id="UP000252139">
    <property type="component" value="Unassembled WGS sequence"/>
</dbReference>
<accession>A0A367J9V8</accession>
<reference evidence="5 6" key="1">
    <citation type="journal article" date="2018" name="G3 (Bethesda)">
        <title>Phylogenetic and Phylogenomic Definition of Rhizopus Species.</title>
        <authorList>
            <person name="Gryganskyi A.P."/>
            <person name="Golan J."/>
            <person name="Dolatabadi S."/>
            <person name="Mondo S."/>
            <person name="Robb S."/>
            <person name="Idnurm A."/>
            <person name="Muszewska A."/>
            <person name="Steczkiewicz K."/>
            <person name="Masonjones S."/>
            <person name="Liao H.L."/>
            <person name="Gajdeczka M.T."/>
            <person name="Anike F."/>
            <person name="Vuek A."/>
            <person name="Anishchenko I.M."/>
            <person name="Voigt K."/>
            <person name="de Hoog G.S."/>
            <person name="Smith M.E."/>
            <person name="Heitman J."/>
            <person name="Vilgalys R."/>
            <person name="Stajich J.E."/>
        </authorList>
    </citation>
    <scope>NUCLEOTIDE SEQUENCE [LARGE SCALE GENOMIC DNA]</scope>
    <source>
        <strain evidence="5 6">CBS 357.93</strain>
    </source>
</reference>